<evidence type="ECO:0008006" key="4">
    <source>
        <dbReference type="Google" id="ProtNLM"/>
    </source>
</evidence>
<dbReference type="Pfam" id="PF01041">
    <property type="entry name" value="DegT_DnrJ_EryC1"/>
    <property type="match status" value="1"/>
</dbReference>
<dbReference type="InterPro" id="IPR015421">
    <property type="entry name" value="PyrdxlP-dep_Trfase_major"/>
</dbReference>
<dbReference type="PANTHER" id="PTHR30244">
    <property type="entry name" value="TRANSAMINASE"/>
    <property type="match status" value="1"/>
</dbReference>
<dbReference type="InterPro" id="IPR000653">
    <property type="entry name" value="DegT/StrS_aminotransferase"/>
</dbReference>
<evidence type="ECO:0000313" key="2">
    <source>
        <dbReference type="EMBL" id="GGD88219.1"/>
    </source>
</evidence>
<dbReference type="EMBL" id="BMHP01000004">
    <property type="protein sequence ID" value="GGD88219.1"/>
    <property type="molecule type" value="Genomic_DNA"/>
</dbReference>
<dbReference type="AlphaFoldDB" id="A0A917E1B6"/>
<protein>
    <recommendedName>
        <fullName evidence="4">DegT/DnrJ/EryC1/StrS family aminotransferase</fullName>
    </recommendedName>
</protein>
<dbReference type="GO" id="GO:0030170">
    <property type="term" value="F:pyridoxal phosphate binding"/>
    <property type="evidence" value="ECO:0007669"/>
    <property type="project" value="TreeGrafter"/>
</dbReference>
<dbReference type="GO" id="GO:0008483">
    <property type="term" value="F:transaminase activity"/>
    <property type="evidence" value="ECO:0007669"/>
    <property type="project" value="TreeGrafter"/>
</dbReference>
<proteinExistence type="inferred from homology"/>
<comment type="similarity">
    <text evidence="1">Belongs to the DegT/DnrJ/EryC1 family.</text>
</comment>
<keyword evidence="3" id="KW-1185">Reference proteome</keyword>
<organism evidence="2 3">
    <name type="scientific">Paenibacillus nasutitermitis</name>
    <dbReference type="NCBI Taxonomy" id="1652958"/>
    <lineage>
        <taxon>Bacteria</taxon>
        <taxon>Bacillati</taxon>
        <taxon>Bacillota</taxon>
        <taxon>Bacilli</taxon>
        <taxon>Bacillales</taxon>
        <taxon>Paenibacillaceae</taxon>
        <taxon>Paenibacillus</taxon>
    </lineage>
</organism>
<dbReference type="Gene3D" id="3.40.640.10">
    <property type="entry name" value="Type I PLP-dependent aspartate aminotransferase-like (Major domain)"/>
    <property type="match status" value="1"/>
</dbReference>
<comment type="caution">
    <text evidence="2">The sequence shown here is derived from an EMBL/GenBank/DDBJ whole genome shotgun (WGS) entry which is preliminary data.</text>
</comment>
<dbReference type="SUPFAM" id="SSF53383">
    <property type="entry name" value="PLP-dependent transferases"/>
    <property type="match status" value="1"/>
</dbReference>
<sequence length="351" mass="38487">MKESKAGSADWAERELTFAQWPEYGELEMRLLREVLESGKWGGAGEAFSASYSPKLLEMERRFADLHDAKYAASVVNGTVAITVALQALGIKSGDEVIVPPYTFIATASAALAYGVIPRFADIDPDTLAIDPDKVEKLINDKTKAIIAVHIGGAPADMRRLSEIARRHNLFLIEDAAQAVGAKWDGKRVGTLGDIATFSLQSSKNLNCWEGGVILTDNQELYEKAWSICNVGRIPNGRLSASAAGAAGAHGYFRYDSAHPRRGTFAALNERRNGRPLRAVRQGIIGRRNSAGRLHQRNDWLCDDGRAAFGRWLRASRIRSLFRVARPIRHPYRIDRTSGARANAAFALSPS</sequence>
<name>A0A917E1B6_9BACL</name>
<evidence type="ECO:0000256" key="1">
    <source>
        <dbReference type="RuleBase" id="RU004508"/>
    </source>
</evidence>
<dbReference type="RefSeq" id="WP_188996821.1">
    <property type="nucleotide sequence ID" value="NZ_BMHP01000004.1"/>
</dbReference>
<reference evidence="2" key="2">
    <citation type="submission" date="2020-09" db="EMBL/GenBank/DDBJ databases">
        <authorList>
            <person name="Sun Q."/>
            <person name="Zhou Y."/>
        </authorList>
    </citation>
    <scope>NUCLEOTIDE SEQUENCE</scope>
    <source>
        <strain evidence="2">CGMCC 1.15178</strain>
    </source>
</reference>
<evidence type="ECO:0000313" key="3">
    <source>
        <dbReference type="Proteomes" id="UP000612456"/>
    </source>
</evidence>
<keyword evidence="1" id="KW-0663">Pyridoxal phosphate</keyword>
<dbReference type="InterPro" id="IPR015424">
    <property type="entry name" value="PyrdxlP-dep_Trfase"/>
</dbReference>
<dbReference type="CDD" id="cd00616">
    <property type="entry name" value="AHBA_syn"/>
    <property type="match status" value="1"/>
</dbReference>
<dbReference type="GO" id="GO:0000271">
    <property type="term" value="P:polysaccharide biosynthetic process"/>
    <property type="evidence" value="ECO:0007669"/>
    <property type="project" value="TreeGrafter"/>
</dbReference>
<gene>
    <name evidence="2" type="ORF">GCM10010911_53420</name>
</gene>
<dbReference type="PANTHER" id="PTHR30244:SF34">
    <property type="entry name" value="DTDP-4-AMINO-4,6-DIDEOXYGALACTOSE TRANSAMINASE"/>
    <property type="match status" value="1"/>
</dbReference>
<reference evidence="2" key="1">
    <citation type="journal article" date="2014" name="Int. J. Syst. Evol. Microbiol.">
        <title>Complete genome sequence of Corynebacterium casei LMG S-19264T (=DSM 44701T), isolated from a smear-ripened cheese.</title>
        <authorList>
            <consortium name="US DOE Joint Genome Institute (JGI-PGF)"/>
            <person name="Walter F."/>
            <person name="Albersmeier A."/>
            <person name="Kalinowski J."/>
            <person name="Ruckert C."/>
        </authorList>
    </citation>
    <scope>NUCLEOTIDE SEQUENCE</scope>
    <source>
        <strain evidence="2">CGMCC 1.15178</strain>
    </source>
</reference>
<dbReference type="Proteomes" id="UP000612456">
    <property type="component" value="Unassembled WGS sequence"/>
</dbReference>
<accession>A0A917E1B6</accession>